<gene>
    <name evidence="2" type="ORF">CEN44_24415</name>
</gene>
<sequence length="65" mass="7073">MGRWVTRGPHSPKGVGIRGGGEMGRKQFKIQNLGRGCGECKECVDATTVRGSQSWTPRDATCYNC</sequence>
<name>A0A2N6JWS0_FISMU</name>
<feature type="non-terminal residue" evidence="2">
    <location>
        <position position="65"/>
    </location>
</feature>
<feature type="region of interest" description="Disordered" evidence="1">
    <location>
        <begin position="1"/>
        <end position="23"/>
    </location>
</feature>
<evidence type="ECO:0000313" key="2">
    <source>
        <dbReference type="EMBL" id="PLZ84588.1"/>
    </source>
</evidence>
<dbReference type="AlphaFoldDB" id="A0A2N6JWS0"/>
<reference evidence="2 3" key="1">
    <citation type="submission" date="2017-08" db="EMBL/GenBank/DDBJ databases">
        <title>Genomes of Fischerella (Mastigocladus) sp. strains.</title>
        <authorList>
            <person name="Miller S.R."/>
        </authorList>
    </citation>
    <scope>NUCLEOTIDE SEQUENCE [LARGE SCALE GENOMIC DNA]</scope>
    <source>
        <strain evidence="2 3">CCMEE 5323</strain>
    </source>
</reference>
<protein>
    <submittedName>
        <fullName evidence="2">Uncharacterized protein</fullName>
    </submittedName>
</protein>
<organism evidence="2 3">
    <name type="scientific">Fischerella muscicola CCMEE 5323</name>
    <dbReference type="NCBI Taxonomy" id="2019572"/>
    <lineage>
        <taxon>Bacteria</taxon>
        <taxon>Bacillati</taxon>
        <taxon>Cyanobacteriota</taxon>
        <taxon>Cyanophyceae</taxon>
        <taxon>Nostocales</taxon>
        <taxon>Hapalosiphonaceae</taxon>
        <taxon>Fischerella</taxon>
    </lineage>
</organism>
<accession>A0A2N6JWS0</accession>
<evidence type="ECO:0000313" key="3">
    <source>
        <dbReference type="Proteomes" id="UP000235036"/>
    </source>
</evidence>
<proteinExistence type="predicted"/>
<dbReference type="Proteomes" id="UP000235036">
    <property type="component" value="Unassembled WGS sequence"/>
</dbReference>
<dbReference type="EMBL" id="NRQW01000581">
    <property type="protein sequence ID" value="PLZ84588.1"/>
    <property type="molecule type" value="Genomic_DNA"/>
</dbReference>
<keyword evidence="3" id="KW-1185">Reference proteome</keyword>
<comment type="caution">
    <text evidence="2">The sequence shown here is derived from an EMBL/GenBank/DDBJ whole genome shotgun (WGS) entry which is preliminary data.</text>
</comment>
<evidence type="ECO:0000256" key="1">
    <source>
        <dbReference type="SAM" id="MobiDB-lite"/>
    </source>
</evidence>